<accession>A0A316YNR1</accession>
<sequence>MSDEAASRALLLDSGTAEAVTVNQRALIDKILARYAAEFTVFRELIQNADDAGADCCELRFHSVEEPKEPVEGAAATPPNLKATLKRWVFRNNGKPFSGDDWNRLRWLVIPYQRIAEGNPDPDRIGAFGVGFYSLFSIAEEPIVSSGDELMGFFWKDDALFTRRATSPSKDVSPNGKPWTTFHMALREPAPFPDSLLDLSRFLATSLTFTANVRQLSLFFDDKPLCKLNKRLEPPKAMSMPGHLNATTPKKMMRVHSLESTAMRLDVEAMRLVLDLVEKPKWIKPSLTSAFTKTAGGGGGAFATMLQNAFGRSSSSKEKQATSTPSTPATPESSGISTLEKTARSMTTVSSSVHVRIVTATASVSVDRAFEREIERSTKKPPPKQTKIQVIAQNKDEADASSKEGDDAKEIFKGITPSLDSQGFVFIGFKTSQTTSFSGHLAARFIPTVERESIDFIDRYCAQWNNELLAVGGYVTRAVYEAELYEVGKLWNEKLGTARPKDDDETAKWLLDRGLHLMRFFTFRASTPSPRVYSSLETAFFASARQQTLTLASTRGVKHSALVRFPNAILSEFVKDLAVIPPSHVEGAQEFIGQVRARGLVGEITMDDVLSELSGRALEVGEMVACLKWWISVSNHANYDPSLRRRLLDSAIVQIKRPDGSSSDDKGDTFQPLASVSTFLNPQRVPTDVPLPVSCLSYEVSKAFSASDLARVFGWTELSLPSWLSHIVELARSRDTAPDINIELSPAFSEKVFGILARAWGSMPSHRHEEIAKIVKDVACIPTRKGMNKPADSYFANVSLFEDLPILAFPSTQVKGNLERVLAALGVRRHVELQMIFDRLVAAGNWDVTQLVSYLAANKDTLTKLELERLTKTAMFPKAGEVGPPGKDGKPRIIRYRASQLYEPIDSLRALNLPVLDWPGKPWRQSSDEAKFAHELGLRRHPPIEELLALASDRTSDVELRGRALAYLLDKITTVYKDSYTLKLASSFAFVPCEAPSTEASKTVMKWCKPTEVFTNVEASCLGFAIVSKSINVVDLPKLQLRANPTSTQIINKLVNEPSLDIEHAKKVFEYLSTVADITVSDYGRLKSAAFIPVIGKASSIDKKSETKKVKLAAPSECYFATKSASTAQMRDVLMDVFTFVDFGEKAAVFLRNCGVANEPSIEEVATKLVQTPQRFYSIGGVDAYLGILRQIANNWNRIRTPLRQEMKRSAFLLASKRISPTASSSKGNPKNLMDADIDDDEEDTDDSGMLVHDLQKPGDVVIVDDATSHMLFASQLFVVPHEDLLEAFASELGAPKLSQLVEERFVAAGRPMSNTKLANEVKALVLERTPLFLFEKRQTGKSEIRRDADWLKNKLEVLEVDGAGLRQTRTLHFGRISATNEQKCSAMASMQEGKLLLFIASNLEIDYFEVAMALSKHLLSRQRLQEVLLFMTLLSTSLRNLKRRGFHVDKILSQRKADKEAADRAMREERARLEREALEQPSDAQIKEWVQHMLAVFPDASPEYVERLLRSAKGDRVIEATNAMLETPYPKRPQPKPFAGDAPSSSPSDKAGIVAPPTSSAGAMSGGGGFLSNWRSRFKGSEGRSSLADGTSSIEGIPGGWGGPPIAAAGRAAAGAGAGGNPHAPPTQAVATTRNPNPHADVTPSSNIKRRVLSAVEASRGGPRNDDRIQSQGQQTQVKEAAQTYCDTTGIATDLRLAGQVGGMNVYVSPELDPAETLQNNDAALKRFIHQIILPIGTDVFDLDPRSLNVFADVKGPSIAFNRGGALFLNLRYHLVWHDEQVKQGRLDEALISTYHSLAHELAHNVVAQHDSEHEFWFSSICEQYFTRFATLVAKASSI</sequence>
<dbReference type="CDD" id="cd14279">
    <property type="entry name" value="CUE"/>
    <property type="match status" value="1"/>
</dbReference>
<dbReference type="SUPFAM" id="SSF55874">
    <property type="entry name" value="ATPase domain of HSP90 chaperone/DNA topoisomerase II/histidine kinase"/>
    <property type="match status" value="1"/>
</dbReference>
<dbReference type="InterPro" id="IPR036890">
    <property type="entry name" value="HATPase_C_sf"/>
</dbReference>
<feature type="domain" description="Sacsin/Nov" evidence="2">
    <location>
        <begin position="27"/>
        <end position="151"/>
    </location>
</feature>
<keyword evidence="4" id="KW-1185">Reference proteome</keyword>
<dbReference type="RefSeq" id="XP_025378059.1">
    <property type="nucleotide sequence ID" value="XM_025523578.1"/>
</dbReference>
<dbReference type="InParanoid" id="A0A316YNR1"/>
<reference evidence="3 4" key="1">
    <citation type="journal article" date="2018" name="Mol. Biol. Evol.">
        <title>Broad Genomic Sampling Reveals a Smut Pathogenic Ancestry of the Fungal Clade Ustilaginomycotina.</title>
        <authorList>
            <person name="Kijpornyongpan T."/>
            <person name="Mondo S.J."/>
            <person name="Barry K."/>
            <person name="Sandor L."/>
            <person name="Lee J."/>
            <person name="Lipzen A."/>
            <person name="Pangilinan J."/>
            <person name="LaButti K."/>
            <person name="Hainaut M."/>
            <person name="Henrissat B."/>
            <person name="Grigoriev I.V."/>
            <person name="Spatafora J.W."/>
            <person name="Aime M.C."/>
        </authorList>
    </citation>
    <scope>NUCLEOTIDE SEQUENCE [LARGE SCALE GENOMIC DNA]</scope>
    <source>
        <strain evidence="3 4">MCA 4198</strain>
    </source>
</reference>
<feature type="region of interest" description="Disordered" evidence="1">
    <location>
        <begin position="310"/>
        <end position="343"/>
    </location>
</feature>
<dbReference type="InterPro" id="IPR022155">
    <property type="entry name" value="DUF3684"/>
</dbReference>
<protein>
    <recommendedName>
        <fullName evidence="2">Sacsin/Nov domain-containing protein</fullName>
    </recommendedName>
</protein>
<evidence type="ECO:0000313" key="4">
    <source>
        <dbReference type="Proteomes" id="UP000245768"/>
    </source>
</evidence>
<organism evidence="3 4">
    <name type="scientific">Acaromyces ingoldii</name>
    <dbReference type="NCBI Taxonomy" id="215250"/>
    <lineage>
        <taxon>Eukaryota</taxon>
        <taxon>Fungi</taxon>
        <taxon>Dikarya</taxon>
        <taxon>Basidiomycota</taxon>
        <taxon>Ustilaginomycotina</taxon>
        <taxon>Exobasidiomycetes</taxon>
        <taxon>Exobasidiales</taxon>
        <taxon>Cryptobasidiaceae</taxon>
        <taxon>Acaromyces</taxon>
    </lineage>
</organism>
<proteinExistence type="predicted"/>
<feature type="region of interest" description="Disordered" evidence="1">
    <location>
        <begin position="1525"/>
        <end position="1649"/>
    </location>
</feature>
<name>A0A316YNR1_9BASI</name>
<feature type="compositionally biased region" description="Low complexity" evidence="1">
    <location>
        <begin position="1605"/>
        <end position="1616"/>
    </location>
</feature>
<dbReference type="PANTHER" id="PTHR47839:SF1">
    <property type="entry name" value="DOMAIN PROTEIN, PUTATIVE (AFU_ORTHOLOGUE AFUA_6G04830)-RELATED"/>
    <property type="match status" value="1"/>
</dbReference>
<dbReference type="EMBL" id="KZ819636">
    <property type="protein sequence ID" value="PWN90861.1"/>
    <property type="molecule type" value="Genomic_DNA"/>
</dbReference>
<dbReference type="Pfam" id="PF25794">
    <property type="entry name" value="SACS"/>
    <property type="match status" value="1"/>
</dbReference>
<dbReference type="OrthoDB" id="10031156at2759"/>
<dbReference type="InterPro" id="IPR058210">
    <property type="entry name" value="SACS/Nov_dom"/>
</dbReference>
<feature type="compositionally biased region" description="Acidic residues" evidence="1">
    <location>
        <begin position="1236"/>
        <end position="1246"/>
    </location>
</feature>
<evidence type="ECO:0000259" key="2">
    <source>
        <dbReference type="Pfam" id="PF25794"/>
    </source>
</evidence>
<evidence type="ECO:0000313" key="3">
    <source>
        <dbReference type="EMBL" id="PWN90861.1"/>
    </source>
</evidence>
<dbReference type="Gene3D" id="3.30.565.10">
    <property type="entry name" value="Histidine kinase-like ATPase, C-terminal domain"/>
    <property type="match status" value="1"/>
</dbReference>
<dbReference type="PANTHER" id="PTHR47839">
    <property type="entry name" value="DOMAIN PROTEIN, PUTATIVE (AFU_ORTHOLOGUE AFUA_6G04830)-RELATED"/>
    <property type="match status" value="1"/>
</dbReference>
<dbReference type="Pfam" id="PF12449">
    <property type="entry name" value="DUF3684"/>
    <property type="match status" value="1"/>
</dbReference>
<dbReference type="GeneID" id="37045494"/>
<dbReference type="Proteomes" id="UP000245768">
    <property type="component" value="Unassembled WGS sequence"/>
</dbReference>
<gene>
    <name evidence="3" type="ORF">FA10DRAFT_279879</name>
</gene>
<dbReference type="STRING" id="215250.A0A316YNR1"/>
<feature type="region of interest" description="Disordered" evidence="1">
    <location>
        <begin position="1221"/>
        <end position="1246"/>
    </location>
</feature>
<evidence type="ECO:0000256" key="1">
    <source>
        <dbReference type="SAM" id="MobiDB-lite"/>
    </source>
</evidence>
<feature type="compositionally biased region" description="Low complexity" evidence="1">
    <location>
        <begin position="321"/>
        <end position="334"/>
    </location>
</feature>